<evidence type="ECO:0000313" key="3">
    <source>
        <dbReference type="EnsemblPlants" id="PNT71619"/>
    </source>
</evidence>
<evidence type="ECO:0000256" key="1">
    <source>
        <dbReference type="SAM" id="MobiDB-lite"/>
    </source>
</evidence>
<reference evidence="2" key="2">
    <citation type="submission" date="2017-06" db="EMBL/GenBank/DDBJ databases">
        <title>WGS assembly of Brachypodium distachyon.</title>
        <authorList>
            <consortium name="The International Brachypodium Initiative"/>
            <person name="Lucas S."/>
            <person name="Harmon-Smith M."/>
            <person name="Lail K."/>
            <person name="Tice H."/>
            <person name="Grimwood J."/>
            <person name="Bruce D."/>
            <person name="Barry K."/>
            <person name="Shu S."/>
            <person name="Lindquist E."/>
            <person name="Wang M."/>
            <person name="Pitluck S."/>
            <person name="Vogel J.P."/>
            <person name="Garvin D.F."/>
            <person name="Mockler T.C."/>
            <person name="Schmutz J."/>
            <person name="Rokhsar D."/>
            <person name="Bevan M.W."/>
        </authorList>
    </citation>
    <scope>NUCLEOTIDE SEQUENCE</scope>
    <source>
        <strain evidence="2">Bd21</strain>
    </source>
</reference>
<reference evidence="2 3" key="1">
    <citation type="journal article" date="2010" name="Nature">
        <title>Genome sequencing and analysis of the model grass Brachypodium distachyon.</title>
        <authorList>
            <consortium name="International Brachypodium Initiative"/>
        </authorList>
    </citation>
    <scope>NUCLEOTIDE SEQUENCE [LARGE SCALE GENOMIC DNA]</scope>
    <source>
        <strain evidence="2 3">Bd21</strain>
    </source>
</reference>
<feature type="compositionally biased region" description="Polar residues" evidence="1">
    <location>
        <begin position="108"/>
        <end position="122"/>
    </location>
</feature>
<dbReference type="Proteomes" id="UP000008810">
    <property type="component" value="Chromosome 2"/>
</dbReference>
<evidence type="ECO:0000313" key="4">
    <source>
        <dbReference type="Proteomes" id="UP000008810"/>
    </source>
</evidence>
<dbReference type="AlphaFoldDB" id="A0A2K2DBG9"/>
<evidence type="ECO:0000313" key="2">
    <source>
        <dbReference type="EMBL" id="PNT71619.1"/>
    </source>
</evidence>
<keyword evidence="4" id="KW-1185">Reference proteome</keyword>
<sequence>MAPIQPSLISSDPIRKLQTFLFPPLKYHLHGGFQSIEKVAGPPTDQEQHELIKGEGSRSTIFSIPPHEGTAGDDGCGHRTPLASSGSLLPNGITPDQHKAEHHKSKSKPTTNMYKRIPSTSPKPTPEAAGIGPGRPPPRLSPLVAPQFACCYCSGMDKDRSCVHMFSVNMKGIVSYEEYEASYTATLHF</sequence>
<gene>
    <name evidence="2" type="ORF">BRADI_2g32545v3</name>
</gene>
<feature type="region of interest" description="Disordered" evidence="1">
    <location>
        <begin position="65"/>
        <end position="131"/>
    </location>
</feature>
<protein>
    <submittedName>
        <fullName evidence="2 3">Uncharacterized protein</fullName>
    </submittedName>
</protein>
<dbReference type="InParanoid" id="A0A2K2DBG9"/>
<organism evidence="2">
    <name type="scientific">Brachypodium distachyon</name>
    <name type="common">Purple false brome</name>
    <name type="synonym">Trachynia distachya</name>
    <dbReference type="NCBI Taxonomy" id="15368"/>
    <lineage>
        <taxon>Eukaryota</taxon>
        <taxon>Viridiplantae</taxon>
        <taxon>Streptophyta</taxon>
        <taxon>Embryophyta</taxon>
        <taxon>Tracheophyta</taxon>
        <taxon>Spermatophyta</taxon>
        <taxon>Magnoliopsida</taxon>
        <taxon>Liliopsida</taxon>
        <taxon>Poales</taxon>
        <taxon>Poaceae</taxon>
        <taxon>BOP clade</taxon>
        <taxon>Pooideae</taxon>
        <taxon>Stipodae</taxon>
        <taxon>Brachypodieae</taxon>
        <taxon>Brachypodium</taxon>
    </lineage>
</organism>
<reference evidence="3" key="3">
    <citation type="submission" date="2018-08" db="UniProtKB">
        <authorList>
            <consortium name="EnsemblPlants"/>
        </authorList>
    </citation>
    <scope>IDENTIFICATION</scope>
    <source>
        <strain evidence="3">cv. Bd21</strain>
    </source>
</reference>
<name>A0A2K2DBG9_BRADI</name>
<proteinExistence type="predicted"/>
<dbReference type="EnsemblPlants" id="PNT71619">
    <property type="protein sequence ID" value="PNT71619"/>
    <property type="gene ID" value="BRADI_2g32545v3"/>
</dbReference>
<dbReference type="EMBL" id="CM000881">
    <property type="protein sequence ID" value="PNT71619.1"/>
    <property type="molecule type" value="Genomic_DNA"/>
</dbReference>
<accession>A0A2K2DBG9</accession>
<dbReference type="Gramene" id="PNT71619">
    <property type="protein sequence ID" value="PNT71619"/>
    <property type="gene ID" value="BRADI_2g32545v3"/>
</dbReference>